<evidence type="ECO:0000313" key="2">
    <source>
        <dbReference type="Proteomes" id="UP000204221"/>
    </source>
</evidence>
<dbReference type="InterPro" id="IPR052897">
    <property type="entry name" value="Sec-Metab_Biosynth_Hydrolase"/>
</dbReference>
<reference evidence="1 2" key="1">
    <citation type="submission" date="2017-07" db="EMBL/GenBank/DDBJ databases">
        <title>Complete genome sequence of Actinoalloteichus hoggarensis DSM 45943, type strain of Actinoalloteichus hoggarensis.</title>
        <authorList>
            <person name="Ruckert C."/>
            <person name="Nouioui I."/>
            <person name="Willmese J."/>
            <person name="van Wezel G."/>
            <person name="Klenk H.-P."/>
            <person name="Kalinowski J."/>
            <person name="Zotchev S.B."/>
        </authorList>
    </citation>
    <scope>NUCLEOTIDE SEQUENCE [LARGE SCALE GENOMIC DNA]</scope>
    <source>
        <strain evidence="1 2">DSM 45943</strain>
    </source>
</reference>
<dbReference type="PANTHER" id="PTHR37017:SF11">
    <property type="entry name" value="ESTERASE_LIPASE_THIOESTERASE DOMAIN-CONTAINING PROTEIN"/>
    <property type="match status" value="1"/>
</dbReference>
<dbReference type="InterPro" id="IPR029058">
    <property type="entry name" value="AB_hydrolase_fold"/>
</dbReference>
<dbReference type="KEGG" id="ahg:AHOG_19100"/>
<protein>
    <submittedName>
        <fullName evidence="1">Alpha/beta hydrolase family protein</fullName>
    </submittedName>
</protein>
<organism evidence="1 2">
    <name type="scientific">Actinoalloteichus hoggarensis</name>
    <dbReference type="NCBI Taxonomy" id="1470176"/>
    <lineage>
        <taxon>Bacteria</taxon>
        <taxon>Bacillati</taxon>
        <taxon>Actinomycetota</taxon>
        <taxon>Actinomycetes</taxon>
        <taxon>Pseudonocardiales</taxon>
        <taxon>Pseudonocardiaceae</taxon>
        <taxon>Actinoalloteichus</taxon>
    </lineage>
</organism>
<dbReference type="EMBL" id="CP022521">
    <property type="protein sequence ID" value="ASO21442.1"/>
    <property type="molecule type" value="Genomic_DNA"/>
</dbReference>
<sequence>MTTAPQAGRPEPTFVLVSGTCGSAAGFVPLQRELALRGRRSLALDMPGHGTGRPVAYLHGRRDAAALAVEPSPMAGVTFQQTVEHVITNVRRVREYGPVILLGFSMGGAIIGGVGNDAPEIIDRVVYLSAWCPVSTSSMAECGLLPEQADSLLEATPLPVVGDAAELGAFRVDWRGVDEMTFAALKAALAADATDDEFRAMLDTMDSDETRAIATADSRVRAETWGRIPRSYLRLTEDRSIPVAMQDRMIAEADALTPDNRFDVHTLHTTHAAFWHRAAEVAAVLDSLA</sequence>
<name>A0A221W669_9PSEU</name>
<gene>
    <name evidence="1" type="ORF">AHOG_19100</name>
</gene>
<keyword evidence="2" id="KW-1185">Reference proteome</keyword>
<dbReference type="PANTHER" id="PTHR37017">
    <property type="entry name" value="AB HYDROLASE-1 DOMAIN-CONTAINING PROTEIN-RELATED"/>
    <property type="match status" value="1"/>
</dbReference>
<dbReference type="SUPFAM" id="SSF53474">
    <property type="entry name" value="alpha/beta-Hydrolases"/>
    <property type="match status" value="1"/>
</dbReference>
<dbReference type="Pfam" id="PF12697">
    <property type="entry name" value="Abhydrolase_6"/>
    <property type="match status" value="1"/>
</dbReference>
<keyword evidence="1" id="KW-0378">Hydrolase</keyword>
<accession>A0A221W669</accession>
<dbReference type="Gene3D" id="3.40.50.1820">
    <property type="entry name" value="alpha/beta hydrolase"/>
    <property type="match status" value="1"/>
</dbReference>
<dbReference type="GO" id="GO:0016787">
    <property type="term" value="F:hydrolase activity"/>
    <property type="evidence" value="ECO:0007669"/>
    <property type="project" value="UniProtKB-KW"/>
</dbReference>
<dbReference type="AlphaFoldDB" id="A0A221W669"/>
<dbReference type="RefSeq" id="WP_093942583.1">
    <property type="nucleotide sequence ID" value="NZ_CP022521.1"/>
</dbReference>
<dbReference type="InterPro" id="IPR000073">
    <property type="entry name" value="AB_hydrolase_1"/>
</dbReference>
<dbReference type="Proteomes" id="UP000204221">
    <property type="component" value="Chromosome"/>
</dbReference>
<dbReference type="OrthoDB" id="3827413at2"/>
<proteinExistence type="predicted"/>
<evidence type="ECO:0000313" key="1">
    <source>
        <dbReference type="EMBL" id="ASO21442.1"/>
    </source>
</evidence>